<proteinExistence type="inferred from homology"/>
<dbReference type="PANTHER" id="PTHR43663">
    <property type="entry name" value="CHROMATE TRANSPORT PROTEIN-RELATED"/>
    <property type="match status" value="1"/>
</dbReference>
<keyword evidence="3" id="KW-1003">Cell membrane</keyword>
<evidence type="ECO:0000256" key="4">
    <source>
        <dbReference type="ARBA" id="ARBA00022692"/>
    </source>
</evidence>
<dbReference type="Proteomes" id="UP000068026">
    <property type="component" value="Chromosome"/>
</dbReference>
<keyword evidence="4 7" id="KW-0812">Transmembrane</keyword>
<dbReference type="InterPro" id="IPR003370">
    <property type="entry name" value="Chromate_transpt"/>
</dbReference>
<dbReference type="OrthoDB" id="9788907at2"/>
<reference evidence="10" key="2">
    <citation type="submission" date="2016-01" db="EMBL/GenBank/DDBJ databases">
        <authorList>
            <person name="Poehlein A."/>
            <person name="Schlien K."/>
            <person name="Gottschalk G."/>
            <person name="Buckel W."/>
            <person name="Daniel R."/>
        </authorList>
    </citation>
    <scope>NUCLEOTIDE SEQUENCE [LARGE SCALE GENOMIC DNA]</scope>
    <source>
        <strain evidence="10">X2</strain>
    </source>
</reference>
<feature type="transmembrane region" description="Helical" evidence="7">
    <location>
        <begin position="46"/>
        <end position="67"/>
    </location>
</feature>
<reference evidence="8 10" key="1">
    <citation type="journal article" date="2016" name="Genome Announc.">
        <title>Complete Genome Sequence of the Amino Acid-Fermenting Clostridium propionicum X2 (DSM 1682).</title>
        <authorList>
            <person name="Poehlein A."/>
            <person name="Schlien K."/>
            <person name="Chowdhury N.P."/>
            <person name="Gottschalk G."/>
            <person name="Buckel W."/>
            <person name="Daniel R."/>
        </authorList>
    </citation>
    <scope>NUCLEOTIDE SEQUENCE [LARGE SCALE GENOMIC DNA]</scope>
    <source>
        <strain evidence="8 10">X2</strain>
    </source>
</reference>
<keyword evidence="6 7" id="KW-0472">Membrane</keyword>
<dbReference type="PANTHER" id="PTHR43663:SF1">
    <property type="entry name" value="CHROMATE TRANSPORTER"/>
    <property type="match status" value="1"/>
</dbReference>
<dbReference type="Pfam" id="PF02417">
    <property type="entry name" value="Chromate_transp"/>
    <property type="match status" value="1"/>
</dbReference>
<dbReference type="EMBL" id="CP014223">
    <property type="protein sequence ID" value="AMJ42422.1"/>
    <property type="molecule type" value="Genomic_DNA"/>
</dbReference>
<evidence type="ECO:0000256" key="2">
    <source>
        <dbReference type="ARBA" id="ARBA00005262"/>
    </source>
</evidence>
<protein>
    <submittedName>
        <fullName evidence="8">Chromate transport protein</fullName>
    </submittedName>
    <submittedName>
        <fullName evidence="9">Chromate transporter</fullName>
    </submittedName>
</protein>
<evidence type="ECO:0000313" key="9">
    <source>
        <dbReference type="EMBL" id="SHE34940.1"/>
    </source>
</evidence>
<dbReference type="EMBL" id="FQUA01000001">
    <property type="protein sequence ID" value="SHE34940.1"/>
    <property type="molecule type" value="Genomic_DNA"/>
</dbReference>
<dbReference type="Proteomes" id="UP000184204">
    <property type="component" value="Unassembled WGS sequence"/>
</dbReference>
<feature type="transmembrane region" description="Helical" evidence="7">
    <location>
        <begin position="135"/>
        <end position="153"/>
    </location>
</feature>
<dbReference type="RefSeq" id="WP_066053209.1">
    <property type="nucleotide sequence ID" value="NZ_CP014223.1"/>
</dbReference>
<evidence type="ECO:0000313" key="10">
    <source>
        <dbReference type="Proteomes" id="UP000068026"/>
    </source>
</evidence>
<comment type="similarity">
    <text evidence="2">Belongs to the chromate ion transporter (CHR) (TC 2.A.51) family.</text>
</comment>
<feature type="transmembrane region" description="Helical" evidence="7">
    <location>
        <begin position="7"/>
        <end position="26"/>
    </location>
</feature>
<gene>
    <name evidence="8" type="primary">chrA1</name>
    <name evidence="8" type="ORF">CPRO_28890</name>
    <name evidence="9" type="ORF">SAMN02745151_00498</name>
</gene>
<evidence type="ECO:0000256" key="3">
    <source>
        <dbReference type="ARBA" id="ARBA00022475"/>
    </source>
</evidence>
<name>A0A0X8VB90_ANAPI</name>
<feature type="transmembrane region" description="Helical" evidence="7">
    <location>
        <begin position="74"/>
        <end position="99"/>
    </location>
</feature>
<reference evidence="11" key="4">
    <citation type="submission" date="2016-11" db="EMBL/GenBank/DDBJ databases">
        <authorList>
            <person name="Jaros S."/>
            <person name="Januszkiewicz K."/>
            <person name="Wedrychowicz H."/>
        </authorList>
    </citation>
    <scope>NUCLEOTIDE SEQUENCE [LARGE SCALE GENOMIC DNA]</scope>
    <source>
        <strain evidence="11">DSM 1682</strain>
    </source>
</reference>
<keyword evidence="10" id="KW-1185">Reference proteome</keyword>
<feature type="transmembrane region" description="Helical" evidence="7">
    <location>
        <begin position="111"/>
        <end position="128"/>
    </location>
</feature>
<evidence type="ECO:0000256" key="7">
    <source>
        <dbReference type="SAM" id="Phobius"/>
    </source>
</evidence>
<organism evidence="9 11">
    <name type="scientific">Anaerotignum propionicum DSM 1682</name>
    <dbReference type="NCBI Taxonomy" id="991789"/>
    <lineage>
        <taxon>Bacteria</taxon>
        <taxon>Bacillati</taxon>
        <taxon>Bacillota</taxon>
        <taxon>Clostridia</taxon>
        <taxon>Lachnospirales</taxon>
        <taxon>Anaerotignaceae</taxon>
        <taxon>Anaerotignum</taxon>
    </lineage>
</organism>
<evidence type="ECO:0000256" key="5">
    <source>
        <dbReference type="ARBA" id="ARBA00022989"/>
    </source>
</evidence>
<dbReference type="AlphaFoldDB" id="A0A0X8VB90"/>
<evidence type="ECO:0000313" key="11">
    <source>
        <dbReference type="Proteomes" id="UP000184204"/>
    </source>
</evidence>
<accession>A0A0X8VB90</accession>
<keyword evidence="5 7" id="KW-1133">Transmembrane helix</keyword>
<evidence type="ECO:0000256" key="1">
    <source>
        <dbReference type="ARBA" id="ARBA00004651"/>
    </source>
</evidence>
<dbReference type="GO" id="GO:0005886">
    <property type="term" value="C:plasma membrane"/>
    <property type="evidence" value="ECO:0007669"/>
    <property type="project" value="UniProtKB-SubCell"/>
</dbReference>
<evidence type="ECO:0000313" key="8">
    <source>
        <dbReference type="EMBL" id="AMJ42422.1"/>
    </source>
</evidence>
<sequence>MKEIWQLFITFCRIGAFTFGGGYAMLPLLQREVVTKRGWATEDEILDYFAIGQCTPGVIFVNTASFVGYKRKGVLGAIAATTGSVFPSLIIIMIIAAVLRNFAQLAAVQHAFGAIRVVVGVLIVNAVVGMWKKSVVDKVCAIIAVVAFLLSAILEVSPIWIVLGAGLLGLAAPIIKGAGAK</sequence>
<reference evidence="9" key="3">
    <citation type="submission" date="2016-11" db="EMBL/GenBank/DDBJ databases">
        <authorList>
            <person name="Varghese N."/>
            <person name="Submissions S."/>
        </authorList>
    </citation>
    <scope>NUCLEOTIDE SEQUENCE</scope>
    <source>
        <strain evidence="9">DSM 1682</strain>
    </source>
</reference>
<evidence type="ECO:0000256" key="6">
    <source>
        <dbReference type="ARBA" id="ARBA00023136"/>
    </source>
</evidence>
<dbReference type="InterPro" id="IPR052518">
    <property type="entry name" value="CHR_Transporter"/>
</dbReference>
<dbReference type="GO" id="GO:0015109">
    <property type="term" value="F:chromate transmembrane transporter activity"/>
    <property type="evidence" value="ECO:0007669"/>
    <property type="project" value="InterPro"/>
</dbReference>
<dbReference type="KEGG" id="cpro:CPRO_28890"/>
<comment type="subcellular location">
    <subcellularLocation>
        <location evidence="1">Cell membrane</location>
        <topology evidence="1">Multi-pass membrane protein</topology>
    </subcellularLocation>
</comment>